<name>A0A511B434_9PROT</name>
<protein>
    <submittedName>
        <fullName evidence="1">Molybdate ABC transporter substrate-binding protein</fullName>
    </submittedName>
</protein>
<dbReference type="PANTHER" id="PTHR30632">
    <property type="entry name" value="MOLYBDATE-BINDING PERIPLASMIC PROTEIN"/>
    <property type="match status" value="1"/>
</dbReference>
<evidence type="ECO:0000313" key="2">
    <source>
        <dbReference type="Proteomes" id="UP000321079"/>
    </source>
</evidence>
<dbReference type="InterPro" id="IPR050682">
    <property type="entry name" value="ModA/WtpA"/>
</dbReference>
<dbReference type="Proteomes" id="UP000321079">
    <property type="component" value="Unassembled WGS sequence"/>
</dbReference>
<dbReference type="RefSeq" id="WP_146858723.1">
    <property type="nucleotide sequence ID" value="NZ_BARK01000001.1"/>
</dbReference>
<dbReference type="GO" id="GO:0030973">
    <property type="term" value="F:molybdate ion binding"/>
    <property type="evidence" value="ECO:0007669"/>
    <property type="project" value="TreeGrafter"/>
</dbReference>
<organism evidence="1 2">
    <name type="scientific">Gluconobacter kanchanaburiensis NBRC 103587</name>
    <dbReference type="NCBI Taxonomy" id="1307948"/>
    <lineage>
        <taxon>Bacteria</taxon>
        <taxon>Pseudomonadati</taxon>
        <taxon>Pseudomonadota</taxon>
        <taxon>Alphaproteobacteria</taxon>
        <taxon>Acetobacterales</taxon>
        <taxon>Acetobacteraceae</taxon>
        <taxon>Gluconobacter</taxon>
    </lineage>
</organism>
<dbReference type="PANTHER" id="PTHR30632:SF11">
    <property type="entry name" value="BLR4797 PROTEIN"/>
    <property type="match status" value="1"/>
</dbReference>
<dbReference type="SUPFAM" id="SSF53850">
    <property type="entry name" value="Periplasmic binding protein-like II"/>
    <property type="match status" value="1"/>
</dbReference>
<dbReference type="AlphaFoldDB" id="A0A511B434"/>
<evidence type="ECO:0000313" key="1">
    <source>
        <dbReference type="EMBL" id="GEK95196.1"/>
    </source>
</evidence>
<comment type="caution">
    <text evidence="1">The sequence shown here is derived from an EMBL/GenBank/DDBJ whole genome shotgun (WGS) entry which is preliminary data.</text>
</comment>
<dbReference type="GO" id="GO:0015689">
    <property type="term" value="P:molybdate ion transport"/>
    <property type="evidence" value="ECO:0007669"/>
    <property type="project" value="TreeGrafter"/>
</dbReference>
<dbReference type="OrthoDB" id="7261414at2"/>
<sequence length="231" mass="24542">MSQGQFSLSVALVVKGAFDDGILQDFVRKTGLEPVIEWAPTTVILASLEKGKRPDGIIVTDDALEGLVEKKIVAPDALVPLVVSKIGIGVASGAKHPDIATVDAFKATLLKARSVAYSLGGQSGLYFAPLLERLGIAEAVNARATRIPSGFSAEKLRTGEADLAVQQISELLAIEGTEIVGGLPEEIQKVTAFSGASLADSFQKERVEAFLAFLREPKSVERFRKSGLEPR</sequence>
<reference evidence="1 2" key="1">
    <citation type="submission" date="2019-07" db="EMBL/GenBank/DDBJ databases">
        <title>Whole genome shotgun sequence of Gluconobacter kanchanaburiensis NBRC 103587.</title>
        <authorList>
            <person name="Hosoyama A."/>
            <person name="Uohara A."/>
            <person name="Ohji S."/>
            <person name="Ichikawa N."/>
        </authorList>
    </citation>
    <scope>NUCLEOTIDE SEQUENCE [LARGE SCALE GENOMIC DNA]</scope>
    <source>
        <strain evidence="1 2">NBRC 103587</strain>
    </source>
</reference>
<keyword evidence="2" id="KW-1185">Reference proteome</keyword>
<dbReference type="EMBL" id="BJVA01000002">
    <property type="protein sequence ID" value="GEK95196.1"/>
    <property type="molecule type" value="Genomic_DNA"/>
</dbReference>
<accession>A0A511B434</accession>
<proteinExistence type="predicted"/>
<dbReference type="Pfam" id="PF13531">
    <property type="entry name" value="SBP_bac_11"/>
    <property type="match status" value="1"/>
</dbReference>
<dbReference type="Gene3D" id="3.40.190.10">
    <property type="entry name" value="Periplasmic binding protein-like II"/>
    <property type="match status" value="2"/>
</dbReference>
<gene>
    <name evidence="1" type="ORF">GKA01_03930</name>
</gene>